<proteinExistence type="predicted"/>
<evidence type="ECO:0008006" key="3">
    <source>
        <dbReference type="Google" id="ProtNLM"/>
    </source>
</evidence>
<sequence length="476" mass="50721">MARPRMRRAALILSCALSLAGQGVLAETATAPAPSETAPALGGMTLSTAQLRIAALRAVQTGHYALAAELGGLLLRADPTDPYGHFVVAQAELRQGHSVAARKAARQALRYARTDVQKHEAARVMAASYALDEQYFLSQLWMRRAMMDVPSEALEQRAGREYRALRKLSRLSLSLELSAAPSSNVNGGSSEEISTVDGLPLVGILSPSAQALSGTSARGALSLAYAIQRGPASETTLRGYGTLRRVWLSPEAEDKAPDVENSDFGSSSLEVGLQHRRRLGESGPVATASATLGRSWQGGEQSYDYTRTALGLVQPLGALTALTGAVSWQVQRDADSGANDVGTFGYQLGVIRDLGAAGTVSAMLFGGTADSDNGQITRDTRGLRLGYEPARPLGPVRLGFELGAYRSHYPDYSVLFAVPGGREDEVWTAGMQLTFDKLDYAGFVPVLDLSAERSDSNVSRFETETLAVSFGFKSRF</sequence>
<name>A0AAU8APM0_9RHOB</name>
<feature type="signal peptide" evidence="1">
    <location>
        <begin position="1"/>
        <end position="26"/>
    </location>
</feature>
<organism evidence="2">
    <name type="scientific">Alloyangia sp. H15</name>
    <dbReference type="NCBI Taxonomy" id="3029062"/>
    <lineage>
        <taxon>Bacteria</taxon>
        <taxon>Pseudomonadati</taxon>
        <taxon>Pseudomonadota</taxon>
        <taxon>Alphaproteobacteria</taxon>
        <taxon>Rhodobacterales</taxon>
        <taxon>Roseobacteraceae</taxon>
        <taxon>Alloyangia</taxon>
    </lineage>
</organism>
<dbReference type="SUPFAM" id="SSF48452">
    <property type="entry name" value="TPR-like"/>
    <property type="match status" value="1"/>
</dbReference>
<evidence type="ECO:0000313" key="2">
    <source>
        <dbReference type="EMBL" id="XCC96445.1"/>
    </source>
</evidence>
<keyword evidence="1" id="KW-0732">Signal</keyword>
<dbReference type="EMBL" id="CP123385">
    <property type="protein sequence ID" value="XCC96445.1"/>
    <property type="molecule type" value="Genomic_DNA"/>
</dbReference>
<evidence type="ECO:0000256" key="1">
    <source>
        <dbReference type="SAM" id="SignalP"/>
    </source>
</evidence>
<gene>
    <name evidence="2" type="ORF">PVT71_17350</name>
</gene>
<protein>
    <recommendedName>
        <fullName evidence="3">DUF560 domain-containing protein</fullName>
    </recommendedName>
</protein>
<accession>A0AAU8APM0</accession>
<feature type="chain" id="PRO_5043425856" description="DUF560 domain-containing protein" evidence="1">
    <location>
        <begin position="27"/>
        <end position="476"/>
    </location>
</feature>
<reference evidence="2" key="1">
    <citation type="submission" date="2023-02" db="EMBL/GenBank/DDBJ databases">
        <title>Description and genomic characterization of Salipiger bruguierae sp. nov., isolated from the sediment of mangrove plant Bruguiera sexangula.</title>
        <authorList>
            <person name="Long M."/>
        </authorList>
    </citation>
    <scope>NUCLEOTIDE SEQUENCE</scope>
    <source>
        <strain evidence="2">H15</strain>
    </source>
</reference>
<dbReference type="RefSeq" id="WP_353475318.1">
    <property type="nucleotide sequence ID" value="NZ_CP123385.1"/>
</dbReference>
<dbReference type="AlphaFoldDB" id="A0AAU8APM0"/>
<dbReference type="InterPro" id="IPR011990">
    <property type="entry name" value="TPR-like_helical_dom_sf"/>
</dbReference>